<keyword evidence="5" id="KW-1185">Reference proteome</keyword>
<dbReference type="Gene3D" id="3.20.20.80">
    <property type="entry name" value="Glycosidases"/>
    <property type="match status" value="1"/>
</dbReference>
<dbReference type="Gene3D" id="2.60.120.260">
    <property type="entry name" value="Galactose-binding domain-like"/>
    <property type="match status" value="1"/>
</dbReference>
<evidence type="ECO:0000313" key="4">
    <source>
        <dbReference type="EMBL" id="GHJ33745.1"/>
    </source>
</evidence>
<dbReference type="InterPro" id="IPR008979">
    <property type="entry name" value="Galactose-bd-like_sf"/>
</dbReference>
<dbReference type="InterPro" id="IPR032267">
    <property type="entry name" value="DUF4832"/>
</dbReference>
<feature type="chain" id="PRO_5045158656" description="CBM6 domain-containing protein" evidence="2">
    <location>
        <begin position="35"/>
        <end position="671"/>
    </location>
</feature>
<dbReference type="RefSeq" id="WP_236259604.1">
    <property type="nucleotide sequence ID" value="NZ_BNEK01000005.1"/>
</dbReference>
<dbReference type="SUPFAM" id="SSF49785">
    <property type="entry name" value="Galactose-binding domain-like"/>
    <property type="match status" value="1"/>
</dbReference>
<feature type="compositionally biased region" description="Pro residues" evidence="1">
    <location>
        <begin position="54"/>
        <end position="64"/>
    </location>
</feature>
<dbReference type="PROSITE" id="PS51175">
    <property type="entry name" value="CBM6"/>
    <property type="match status" value="1"/>
</dbReference>
<feature type="compositionally biased region" description="Low complexity" evidence="1">
    <location>
        <begin position="43"/>
        <end position="53"/>
    </location>
</feature>
<proteinExistence type="predicted"/>
<dbReference type="Proteomes" id="UP001054854">
    <property type="component" value="Unassembled WGS sequence"/>
</dbReference>
<sequence length="671" mass="70880">MRTFAQRRGRELLAALCSTAMALALAALPLTAHAAPAAGTAGAAAGSAQGAPERPAPGPDPDPSLPAHALGRADAPLDNPLKGFARFYQPGSDQNTGYPHSLTWSYFGLSEVMNDASDCRHYDWGALDSALDETASYGNQAAIRFYIEYPDGAGSHPANAIPPCFDGHVDNRVNTHWNTISPDYDSPYLLDALKDFIAAFGARYDGDPRIGFIHMGLIGLWGEWHTWPYDTDTSNDSYPNYMPTDAHGAEIIRAYDKAFTHTKIEVRYPESAGGAADDLPAVGYHDDSFCFREGSPLAGVTLPASMGGASYAQLQKALDHGVENRWITASMGGEVRPQIQSTAFDSWPGGSGEVDGMKACLELEHTTWKINEGSAGYSPTDPKVAAAVRLMGYDLGVDHAYFHDTAQGSTKVGVRISNNGVAPFYYPWTVSLGLKDSSGKVVTSWATPWDLRTVMPAKIRAFPDWGVGSDPTYLTYGRAQYFDTTVDLSGVASGDYRLVMKAKNPLEDISPNAKKLRFANSGQKADGWLDLGAMTVGSGGSGGTTDPAGYEAEADGNTLTNTAAVADCAGCSGGAKVGYLGNGASLTFNRVDGGDGGTTPVTVHYATAVARSATIQVNGGPPRTVDFAPTADWSTPGSSTVRLDLDAGTGNRITIANPSGWAPDIDRITVT</sequence>
<evidence type="ECO:0000256" key="1">
    <source>
        <dbReference type="SAM" id="MobiDB-lite"/>
    </source>
</evidence>
<name>A0ABQ3UDR2_STRHY</name>
<organism evidence="4 5">
    <name type="scientific">Streptomyces hygroscopicus</name>
    <dbReference type="NCBI Taxonomy" id="1912"/>
    <lineage>
        <taxon>Bacteria</taxon>
        <taxon>Bacillati</taxon>
        <taxon>Actinomycetota</taxon>
        <taxon>Actinomycetes</taxon>
        <taxon>Kitasatosporales</taxon>
        <taxon>Streptomycetaceae</taxon>
        <taxon>Streptomyces</taxon>
        <taxon>Streptomyces violaceusniger group</taxon>
    </lineage>
</organism>
<dbReference type="EMBL" id="BNEK01000005">
    <property type="protein sequence ID" value="GHJ33745.1"/>
    <property type="molecule type" value="Genomic_DNA"/>
</dbReference>
<dbReference type="InterPro" id="IPR055240">
    <property type="entry name" value="CBM13-like"/>
</dbReference>
<reference evidence="4" key="1">
    <citation type="submission" date="2024-05" db="EMBL/GenBank/DDBJ databases">
        <title>Whole genome shotgun sequence of Streptomyces hygroscopicus NBRC 113678.</title>
        <authorList>
            <person name="Komaki H."/>
            <person name="Tamura T."/>
        </authorList>
    </citation>
    <scope>NUCLEOTIDE SEQUENCE</scope>
    <source>
        <strain evidence="4">N11-34</strain>
    </source>
</reference>
<feature type="signal peptide" evidence="2">
    <location>
        <begin position="1"/>
        <end position="34"/>
    </location>
</feature>
<dbReference type="Pfam" id="PF16116">
    <property type="entry name" value="DUF4832"/>
    <property type="match status" value="1"/>
</dbReference>
<gene>
    <name evidence="4" type="ORF">TPA0910_81780</name>
</gene>
<feature type="region of interest" description="Disordered" evidence="1">
    <location>
        <begin position="43"/>
        <end position="72"/>
    </location>
</feature>
<dbReference type="CDD" id="cd04081">
    <property type="entry name" value="CBM35_galactosidase-like"/>
    <property type="match status" value="1"/>
</dbReference>
<dbReference type="Pfam" id="PF22704">
    <property type="entry name" value="CBM13-like"/>
    <property type="match status" value="1"/>
</dbReference>
<evidence type="ECO:0000313" key="5">
    <source>
        <dbReference type="Proteomes" id="UP001054854"/>
    </source>
</evidence>
<evidence type="ECO:0000256" key="2">
    <source>
        <dbReference type="SAM" id="SignalP"/>
    </source>
</evidence>
<dbReference type="InterPro" id="IPR005084">
    <property type="entry name" value="CBM6"/>
</dbReference>
<comment type="caution">
    <text evidence="4">The sequence shown here is derived from an EMBL/GenBank/DDBJ whole genome shotgun (WGS) entry which is preliminary data.</text>
</comment>
<keyword evidence="2" id="KW-0732">Signal</keyword>
<accession>A0ABQ3UDR2</accession>
<protein>
    <recommendedName>
        <fullName evidence="3">CBM6 domain-containing protein</fullName>
    </recommendedName>
</protein>
<feature type="domain" description="CBM6" evidence="3">
    <location>
        <begin position="548"/>
        <end position="671"/>
    </location>
</feature>
<evidence type="ECO:0000259" key="3">
    <source>
        <dbReference type="PROSITE" id="PS51175"/>
    </source>
</evidence>